<dbReference type="Proteomes" id="UP001164693">
    <property type="component" value="Chromosome"/>
</dbReference>
<name>A0ABY7K2J9_9ACTN</name>
<evidence type="ECO:0000313" key="2">
    <source>
        <dbReference type="EMBL" id="WAX57541.1"/>
    </source>
</evidence>
<sequence>MGANRRYPAEELAEAASSSVSFAGVLRYLGLRQAGGTQSHIAKRIRHYGIDTSHFTGQSHQRGKLGTRRLTAQRVLVVRPEGSLREKPAALRRALVEIGRPYICAHCGLDPREVPLTLHVDHVNGDWLDNRAENLRFLCPNCHAMTPTYCVPRKGP</sequence>
<reference evidence="2" key="1">
    <citation type="submission" date="2022-05" db="EMBL/GenBank/DDBJ databases">
        <title>Jatrophihabitans sp. SB3-54 whole genome sequence.</title>
        <authorList>
            <person name="Suh M.K."/>
            <person name="Eom M.K."/>
            <person name="Kim J.S."/>
            <person name="Kim H.S."/>
            <person name="Do H.E."/>
            <person name="Shin Y.K."/>
            <person name="Lee J.-S."/>
        </authorList>
    </citation>
    <scope>NUCLEOTIDE SEQUENCE</scope>
    <source>
        <strain evidence="2">SB3-54</strain>
    </source>
</reference>
<accession>A0ABY7K2J9</accession>
<protein>
    <submittedName>
        <fullName evidence="2">HNH endonuclease</fullName>
    </submittedName>
</protein>
<keyword evidence="3" id="KW-1185">Reference proteome</keyword>
<feature type="domain" description="HNH nuclease" evidence="1">
    <location>
        <begin position="90"/>
        <end position="144"/>
    </location>
</feature>
<dbReference type="SMART" id="SM00507">
    <property type="entry name" value="HNHc"/>
    <property type="match status" value="1"/>
</dbReference>
<dbReference type="RefSeq" id="WP_269444085.1">
    <property type="nucleotide sequence ID" value="NZ_CP097463.1"/>
</dbReference>
<evidence type="ECO:0000313" key="3">
    <source>
        <dbReference type="Proteomes" id="UP001164693"/>
    </source>
</evidence>
<organism evidence="2 3">
    <name type="scientific">Jatrophihabitans cynanchi</name>
    <dbReference type="NCBI Taxonomy" id="2944128"/>
    <lineage>
        <taxon>Bacteria</taxon>
        <taxon>Bacillati</taxon>
        <taxon>Actinomycetota</taxon>
        <taxon>Actinomycetes</taxon>
        <taxon>Jatrophihabitantales</taxon>
        <taxon>Jatrophihabitantaceae</taxon>
        <taxon>Jatrophihabitans</taxon>
    </lineage>
</organism>
<keyword evidence="2" id="KW-0540">Nuclease</keyword>
<gene>
    <name evidence="2" type="ORF">M6B22_01940</name>
</gene>
<evidence type="ECO:0000259" key="1">
    <source>
        <dbReference type="SMART" id="SM00507"/>
    </source>
</evidence>
<dbReference type="CDD" id="cd00085">
    <property type="entry name" value="HNHc"/>
    <property type="match status" value="1"/>
</dbReference>
<dbReference type="EMBL" id="CP097463">
    <property type="protein sequence ID" value="WAX57541.1"/>
    <property type="molecule type" value="Genomic_DNA"/>
</dbReference>
<keyword evidence="2" id="KW-0255">Endonuclease</keyword>
<keyword evidence="2" id="KW-0378">Hydrolase</keyword>
<dbReference type="GO" id="GO:0004519">
    <property type="term" value="F:endonuclease activity"/>
    <property type="evidence" value="ECO:0007669"/>
    <property type="project" value="UniProtKB-KW"/>
</dbReference>
<dbReference type="InterPro" id="IPR003615">
    <property type="entry name" value="HNH_nuc"/>
</dbReference>
<proteinExistence type="predicted"/>